<keyword evidence="8" id="KW-0411">Iron-sulfur</keyword>
<comment type="similarity">
    <text evidence="2">Belongs to the class-V pyridoxal-phosphate-dependent aminotransferase family. NifS/IscS subfamily.</text>
</comment>
<keyword evidence="5" id="KW-0479">Metal-binding</keyword>
<dbReference type="InterPro" id="IPR020578">
    <property type="entry name" value="Aminotrans_V_PyrdxlP_BS"/>
</dbReference>
<comment type="catalytic activity">
    <reaction evidence="9">
        <text>(sulfur carrier)-H + L-cysteine = (sulfur carrier)-SH + L-alanine</text>
        <dbReference type="Rhea" id="RHEA:43892"/>
        <dbReference type="Rhea" id="RHEA-COMP:14737"/>
        <dbReference type="Rhea" id="RHEA-COMP:14739"/>
        <dbReference type="ChEBI" id="CHEBI:29917"/>
        <dbReference type="ChEBI" id="CHEBI:35235"/>
        <dbReference type="ChEBI" id="CHEBI:57972"/>
        <dbReference type="ChEBI" id="CHEBI:64428"/>
        <dbReference type="EC" id="2.8.1.7"/>
    </reaction>
</comment>
<evidence type="ECO:0000259" key="11">
    <source>
        <dbReference type="Pfam" id="PF00266"/>
    </source>
</evidence>
<keyword evidence="13" id="KW-1185">Reference proteome</keyword>
<accession>A0AA43ZSH1</accession>
<evidence type="ECO:0000256" key="1">
    <source>
        <dbReference type="ARBA" id="ARBA00001933"/>
    </source>
</evidence>
<comment type="caution">
    <text evidence="12">The sequence shown here is derived from an EMBL/GenBank/DDBJ whole genome shotgun (WGS) entry which is preliminary data.</text>
</comment>
<dbReference type="PANTHER" id="PTHR11601">
    <property type="entry name" value="CYSTEINE DESULFURYLASE FAMILY MEMBER"/>
    <property type="match status" value="1"/>
</dbReference>
<dbReference type="GO" id="GO:0051536">
    <property type="term" value="F:iron-sulfur cluster binding"/>
    <property type="evidence" value="ECO:0007669"/>
    <property type="project" value="UniProtKB-KW"/>
</dbReference>
<evidence type="ECO:0000256" key="10">
    <source>
        <dbReference type="RuleBase" id="RU004504"/>
    </source>
</evidence>
<dbReference type="Proteomes" id="UP001171751">
    <property type="component" value="Unassembled WGS sequence"/>
</dbReference>
<dbReference type="SUPFAM" id="SSF53383">
    <property type="entry name" value="PLP-dependent transferases"/>
    <property type="match status" value="1"/>
</dbReference>
<name>A0AA43ZSH1_9LACT</name>
<feature type="domain" description="Aminotransferase class V" evidence="11">
    <location>
        <begin position="4"/>
        <end position="368"/>
    </location>
</feature>
<comment type="cofactor">
    <cofactor evidence="1 10">
        <name>pyridoxal 5'-phosphate</name>
        <dbReference type="ChEBI" id="CHEBI:597326"/>
    </cofactor>
</comment>
<dbReference type="Gene3D" id="3.90.1150.10">
    <property type="entry name" value="Aspartate Aminotransferase, domain 1"/>
    <property type="match status" value="1"/>
</dbReference>
<proteinExistence type="inferred from homology"/>
<evidence type="ECO:0000256" key="3">
    <source>
        <dbReference type="ARBA" id="ARBA00012239"/>
    </source>
</evidence>
<gene>
    <name evidence="12" type="ORF">Q4F26_05430</name>
</gene>
<evidence type="ECO:0000256" key="5">
    <source>
        <dbReference type="ARBA" id="ARBA00022723"/>
    </source>
</evidence>
<dbReference type="GO" id="GO:0031071">
    <property type="term" value="F:cysteine desulfurase activity"/>
    <property type="evidence" value="ECO:0007669"/>
    <property type="project" value="UniProtKB-EC"/>
</dbReference>
<dbReference type="InterPro" id="IPR015422">
    <property type="entry name" value="PyrdxlP-dep_Trfase_small"/>
</dbReference>
<sequence length="379" mass="41119">MKHVYLDHAATSPVHPEVIEKMVVAMEEAYGNPSSSHSFGRQSHSYLNQSREILAHSIGASPHEIIMTSCGTESDNMAVLGTAQQRKDLGKHIISSQVEHPAVIKALHILENQGYEVTYLAVDAKGRISVEDFKSSLRDDTILVTIMYGNNEVGTTMPIREIGQYLKENKHQAYFHTDAVQAYGLVALDVKELGVDMLSVSSHKLNGPKGIGFLYLSDAVELPSLIVGGGQESGRRAGTENIPGMAGFAHAVRLTKEDQEEKRQAALDDGDYLMSGLDRIGVDYSINGEREHTIGHVLNLHLHGVDASQFIIQLDLKGIAVSAGSACSAGTVDPSPVLVAMYGADHPAITESIRFSFGLGTTQEDLDYTIQSIEKILKK</sequence>
<dbReference type="Pfam" id="PF00266">
    <property type="entry name" value="Aminotran_5"/>
    <property type="match status" value="1"/>
</dbReference>
<dbReference type="Gene3D" id="3.40.640.10">
    <property type="entry name" value="Type I PLP-dependent aspartate aminotransferase-like (Major domain)"/>
    <property type="match status" value="1"/>
</dbReference>
<evidence type="ECO:0000256" key="9">
    <source>
        <dbReference type="ARBA" id="ARBA00050776"/>
    </source>
</evidence>
<dbReference type="InterPro" id="IPR016454">
    <property type="entry name" value="Cysteine_dSase"/>
</dbReference>
<dbReference type="PANTHER" id="PTHR11601:SF34">
    <property type="entry name" value="CYSTEINE DESULFURASE"/>
    <property type="match status" value="1"/>
</dbReference>
<dbReference type="InterPro" id="IPR015421">
    <property type="entry name" value="PyrdxlP-dep_Trfase_major"/>
</dbReference>
<dbReference type="EMBL" id="JAUNQW010000025">
    <property type="protein sequence ID" value="MDO5457771.1"/>
    <property type="molecule type" value="Genomic_DNA"/>
</dbReference>
<dbReference type="AlphaFoldDB" id="A0AA43ZSH1"/>
<organism evidence="12 13">
    <name type="scientific">Atopococcus tabaci</name>
    <dbReference type="NCBI Taxonomy" id="269774"/>
    <lineage>
        <taxon>Bacteria</taxon>
        <taxon>Bacillati</taxon>
        <taxon>Bacillota</taxon>
        <taxon>Bacilli</taxon>
        <taxon>Lactobacillales</taxon>
        <taxon>Carnobacteriaceae</taxon>
        <taxon>Atopococcus</taxon>
    </lineage>
</organism>
<reference evidence="12" key="1">
    <citation type="submission" date="2023-07" db="EMBL/GenBank/DDBJ databases">
        <title>Between Cages and Wild: Unraveling the Impact of Captivity on Animal Microbiomes and Antimicrobial Resistance.</title>
        <authorList>
            <person name="Schmartz G.P."/>
            <person name="Rehner J."/>
            <person name="Schuff M.J."/>
            <person name="Becker S.L."/>
            <person name="Kravczyk M."/>
            <person name="Gurevich A."/>
            <person name="Francke R."/>
            <person name="Mueller R."/>
            <person name="Keller V."/>
            <person name="Keller A."/>
        </authorList>
    </citation>
    <scope>NUCLEOTIDE SEQUENCE</scope>
    <source>
        <strain evidence="12">S39M_St_73</strain>
    </source>
</reference>
<evidence type="ECO:0000256" key="8">
    <source>
        <dbReference type="ARBA" id="ARBA00023014"/>
    </source>
</evidence>
<dbReference type="GO" id="GO:0046872">
    <property type="term" value="F:metal ion binding"/>
    <property type="evidence" value="ECO:0007669"/>
    <property type="project" value="UniProtKB-KW"/>
</dbReference>
<evidence type="ECO:0000313" key="13">
    <source>
        <dbReference type="Proteomes" id="UP001171751"/>
    </source>
</evidence>
<dbReference type="InterPro" id="IPR015424">
    <property type="entry name" value="PyrdxlP-dep_Trfase"/>
</dbReference>
<evidence type="ECO:0000313" key="12">
    <source>
        <dbReference type="EMBL" id="MDO5457771.1"/>
    </source>
</evidence>
<dbReference type="PROSITE" id="PS00595">
    <property type="entry name" value="AA_TRANSFER_CLASS_5"/>
    <property type="match status" value="1"/>
</dbReference>
<keyword evidence="4" id="KW-0808">Transferase</keyword>
<protein>
    <recommendedName>
        <fullName evidence="3">cysteine desulfurase</fullName>
        <ecNumber evidence="3">2.8.1.7</ecNumber>
    </recommendedName>
</protein>
<dbReference type="PIRSF" id="PIRSF005572">
    <property type="entry name" value="NifS"/>
    <property type="match status" value="1"/>
</dbReference>
<dbReference type="InterPro" id="IPR000192">
    <property type="entry name" value="Aminotrans_V_dom"/>
</dbReference>
<evidence type="ECO:0000256" key="2">
    <source>
        <dbReference type="ARBA" id="ARBA00006490"/>
    </source>
</evidence>
<evidence type="ECO:0000256" key="4">
    <source>
        <dbReference type="ARBA" id="ARBA00022679"/>
    </source>
</evidence>
<dbReference type="EC" id="2.8.1.7" evidence="3"/>
<keyword evidence="7" id="KW-0408">Iron</keyword>
<evidence type="ECO:0000256" key="7">
    <source>
        <dbReference type="ARBA" id="ARBA00023004"/>
    </source>
</evidence>
<dbReference type="FunFam" id="3.40.640.10:FF:000084">
    <property type="entry name" value="IscS-like cysteine desulfurase"/>
    <property type="match status" value="1"/>
</dbReference>
<dbReference type="Gene3D" id="1.10.260.50">
    <property type="match status" value="1"/>
</dbReference>
<evidence type="ECO:0000256" key="6">
    <source>
        <dbReference type="ARBA" id="ARBA00022898"/>
    </source>
</evidence>
<keyword evidence="6" id="KW-0663">Pyridoxal phosphate</keyword>